<keyword evidence="3" id="KW-1003">Cell membrane</keyword>
<evidence type="ECO:0000313" key="10">
    <source>
        <dbReference type="Proteomes" id="UP000198752"/>
    </source>
</evidence>
<dbReference type="Gene3D" id="1.20.1250.20">
    <property type="entry name" value="MFS general substrate transporter like domains"/>
    <property type="match status" value="2"/>
</dbReference>
<dbReference type="GO" id="GO:0005886">
    <property type="term" value="C:plasma membrane"/>
    <property type="evidence" value="ECO:0007669"/>
    <property type="project" value="UniProtKB-SubCell"/>
</dbReference>
<feature type="transmembrane region" description="Helical" evidence="7">
    <location>
        <begin position="219"/>
        <end position="241"/>
    </location>
</feature>
<organism evidence="9 10">
    <name type="scientific">Sporolactobacillus nakayamae</name>
    <dbReference type="NCBI Taxonomy" id="269670"/>
    <lineage>
        <taxon>Bacteria</taxon>
        <taxon>Bacillati</taxon>
        <taxon>Bacillota</taxon>
        <taxon>Bacilli</taxon>
        <taxon>Bacillales</taxon>
        <taxon>Sporolactobacillaceae</taxon>
        <taxon>Sporolactobacillus</taxon>
    </lineage>
</organism>
<dbReference type="SUPFAM" id="SSF103473">
    <property type="entry name" value="MFS general substrate transporter"/>
    <property type="match status" value="1"/>
</dbReference>
<feature type="transmembrane region" description="Helical" evidence="7">
    <location>
        <begin position="359"/>
        <end position="378"/>
    </location>
</feature>
<comment type="subcellular location">
    <subcellularLocation>
        <location evidence="1">Cell membrane</location>
        <topology evidence="1">Multi-pass membrane protein</topology>
    </subcellularLocation>
</comment>
<dbReference type="PANTHER" id="PTHR23517">
    <property type="entry name" value="RESISTANCE PROTEIN MDTM, PUTATIVE-RELATED-RELATED"/>
    <property type="match status" value="1"/>
</dbReference>
<evidence type="ECO:0000256" key="3">
    <source>
        <dbReference type="ARBA" id="ARBA00022475"/>
    </source>
</evidence>
<dbReference type="RefSeq" id="WP_093674797.1">
    <property type="nucleotide sequence ID" value="NZ_FOOY01000038.1"/>
</dbReference>
<feature type="domain" description="Major facilitator superfamily (MFS) profile" evidence="8">
    <location>
        <begin position="1"/>
        <end position="406"/>
    </location>
</feature>
<keyword evidence="2" id="KW-0813">Transport</keyword>
<dbReference type="InterPro" id="IPR005829">
    <property type="entry name" value="Sugar_transporter_CS"/>
</dbReference>
<feature type="transmembrane region" description="Helical" evidence="7">
    <location>
        <begin position="140"/>
        <end position="161"/>
    </location>
</feature>
<dbReference type="InterPro" id="IPR050171">
    <property type="entry name" value="MFS_Transporters"/>
</dbReference>
<dbReference type="CDD" id="cd17329">
    <property type="entry name" value="MFS_MdtH_MDR_like"/>
    <property type="match status" value="1"/>
</dbReference>
<feature type="transmembrane region" description="Helical" evidence="7">
    <location>
        <begin position="21"/>
        <end position="40"/>
    </location>
</feature>
<dbReference type="Pfam" id="PF07690">
    <property type="entry name" value="MFS_1"/>
    <property type="match status" value="2"/>
</dbReference>
<evidence type="ECO:0000313" key="9">
    <source>
        <dbReference type="EMBL" id="SFG98539.1"/>
    </source>
</evidence>
<feature type="transmembrane region" description="Helical" evidence="7">
    <location>
        <begin position="261"/>
        <end position="282"/>
    </location>
</feature>
<evidence type="ECO:0000256" key="1">
    <source>
        <dbReference type="ARBA" id="ARBA00004651"/>
    </source>
</evidence>
<sequence length="425" mass="47532">MRFRDFHKNIKIRIIETFTSRFVGGMIFPFMTIYLAYHFGAKTTGLLLLINIFIGITISFLGGYLSDQFGRKKVMLYAECARFAAFVVMMISNSPFFESATLTFIMMIVNSISWGLAGPANDAMLIDVSTPEQRKLMYSITYWANNLSIAIGGIVGALLFQHYLFELFIALCVVEFGVVFLVAFFIEESHSRRQTGQMSLHKHVLHIVSSYRRVFQDRLFILFVIAGVLVFSMELQLTNYIGIRLSAEMPTQSLLVWKVNGLTMLGFLRSENTILVAVLMLFSSAVSRRLNDKTALIGSCAIFSIGYGVLAYTNTVWMLIVFMVVLTIGEVFRVPVEQSYAAAIPPEDARSTYMAINGLKYNLAMLIASLTITIGTYLSTLATAIIITAIGLSGTLLYALILPCVEQRISMRSESRKMDGKTVNQ</sequence>
<dbReference type="InterPro" id="IPR036259">
    <property type="entry name" value="MFS_trans_sf"/>
</dbReference>
<proteinExistence type="predicted"/>
<evidence type="ECO:0000256" key="5">
    <source>
        <dbReference type="ARBA" id="ARBA00022989"/>
    </source>
</evidence>
<dbReference type="STRING" id="269670.SAMN02982927_03488"/>
<evidence type="ECO:0000256" key="2">
    <source>
        <dbReference type="ARBA" id="ARBA00022448"/>
    </source>
</evidence>
<keyword evidence="5 7" id="KW-1133">Transmembrane helix</keyword>
<evidence type="ECO:0000256" key="6">
    <source>
        <dbReference type="ARBA" id="ARBA00023136"/>
    </source>
</evidence>
<dbReference type="InterPro" id="IPR020846">
    <property type="entry name" value="MFS_dom"/>
</dbReference>
<feature type="transmembrane region" description="Helical" evidence="7">
    <location>
        <begin position="384"/>
        <end position="405"/>
    </location>
</feature>
<accession>A0A1I2WCV6</accession>
<name>A0A1I2WCV6_9BACL</name>
<keyword evidence="4 7" id="KW-0812">Transmembrane</keyword>
<evidence type="ECO:0000256" key="4">
    <source>
        <dbReference type="ARBA" id="ARBA00022692"/>
    </source>
</evidence>
<dbReference type="PROSITE" id="PS50850">
    <property type="entry name" value="MFS"/>
    <property type="match status" value="1"/>
</dbReference>
<feature type="transmembrane region" description="Helical" evidence="7">
    <location>
        <begin position="46"/>
        <end position="65"/>
    </location>
</feature>
<feature type="transmembrane region" description="Helical" evidence="7">
    <location>
        <begin position="167"/>
        <end position="186"/>
    </location>
</feature>
<dbReference type="PROSITE" id="PS00216">
    <property type="entry name" value="SUGAR_TRANSPORT_1"/>
    <property type="match status" value="1"/>
</dbReference>
<keyword evidence="6 7" id="KW-0472">Membrane</keyword>
<evidence type="ECO:0000259" key="8">
    <source>
        <dbReference type="PROSITE" id="PS50850"/>
    </source>
</evidence>
<dbReference type="Proteomes" id="UP000198752">
    <property type="component" value="Unassembled WGS sequence"/>
</dbReference>
<evidence type="ECO:0000256" key="7">
    <source>
        <dbReference type="SAM" id="Phobius"/>
    </source>
</evidence>
<protein>
    <submittedName>
        <fullName evidence="9">MFS transporter, DHA1 family, multidrug resistance protein B</fullName>
    </submittedName>
</protein>
<feature type="transmembrane region" description="Helical" evidence="7">
    <location>
        <begin position="74"/>
        <end position="93"/>
    </location>
</feature>
<feature type="transmembrane region" description="Helical" evidence="7">
    <location>
        <begin position="294"/>
        <end position="310"/>
    </location>
</feature>
<dbReference type="OrthoDB" id="9793283at2"/>
<dbReference type="AlphaFoldDB" id="A0A1I2WCV6"/>
<feature type="transmembrane region" description="Helical" evidence="7">
    <location>
        <begin position="316"/>
        <end position="336"/>
    </location>
</feature>
<gene>
    <name evidence="9" type="ORF">SAMN02982927_03488</name>
</gene>
<dbReference type="InterPro" id="IPR011701">
    <property type="entry name" value="MFS"/>
</dbReference>
<dbReference type="EMBL" id="FOOY01000038">
    <property type="protein sequence ID" value="SFG98539.1"/>
    <property type="molecule type" value="Genomic_DNA"/>
</dbReference>
<feature type="transmembrane region" description="Helical" evidence="7">
    <location>
        <begin position="99"/>
        <end position="119"/>
    </location>
</feature>
<dbReference type="GO" id="GO:0022857">
    <property type="term" value="F:transmembrane transporter activity"/>
    <property type="evidence" value="ECO:0007669"/>
    <property type="project" value="InterPro"/>
</dbReference>
<reference evidence="10" key="1">
    <citation type="submission" date="2016-10" db="EMBL/GenBank/DDBJ databases">
        <authorList>
            <person name="Varghese N."/>
            <person name="Submissions S."/>
        </authorList>
    </citation>
    <scope>NUCLEOTIDE SEQUENCE [LARGE SCALE GENOMIC DNA]</scope>
    <source>
        <strain evidence="10">ATCC 700379</strain>
    </source>
</reference>
<keyword evidence="10" id="KW-1185">Reference proteome</keyword>
<dbReference type="PANTHER" id="PTHR23517:SF3">
    <property type="entry name" value="INTEGRAL MEMBRANE TRANSPORT PROTEIN"/>
    <property type="match status" value="1"/>
</dbReference>